<dbReference type="Proteomes" id="UP000320176">
    <property type="component" value="Unassembled WGS sequence"/>
</dbReference>
<protein>
    <submittedName>
        <fullName evidence="7">Matrixin</fullName>
    </submittedName>
</protein>
<dbReference type="EMBL" id="SJPN01000011">
    <property type="protein sequence ID" value="TWT92433.1"/>
    <property type="molecule type" value="Genomic_DNA"/>
</dbReference>
<evidence type="ECO:0000256" key="2">
    <source>
        <dbReference type="ARBA" id="ARBA00022723"/>
    </source>
</evidence>
<dbReference type="PANTHER" id="PTHR10201">
    <property type="entry name" value="MATRIX METALLOPROTEINASE"/>
    <property type="match status" value="1"/>
</dbReference>
<dbReference type="SMART" id="SM00235">
    <property type="entry name" value="ZnMc"/>
    <property type="match status" value="1"/>
</dbReference>
<evidence type="ECO:0000313" key="7">
    <source>
        <dbReference type="EMBL" id="TWT92433.1"/>
    </source>
</evidence>
<name>A0A5C6A1M1_9BACT</name>
<comment type="caution">
    <text evidence="7">The sequence shown here is derived from an EMBL/GenBank/DDBJ whole genome shotgun (WGS) entry which is preliminary data.</text>
</comment>
<dbReference type="GO" id="GO:0004553">
    <property type="term" value="F:hydrolase activity, hydrolyzing O-glycosyl compounds"/>
    <property type="evidence" value="ECO:0007669"/>
    <property type="project" value="InterPro"/>
</dbReference>
<dbReference type="OrthoDB" id="289794at2"/>
<keyword evidence="8" id="KW-1185">Reference proteome</keyword>
<feature type="compositionally biased region" description="Pro residues" evidence="5">
    <location>
        <begin position="585"/>
        <end position="656"/>
    </location>
</feature>
<keyword evidence="1" id="KW-0645">Protease</keyword>
<evidence type="ECO:0000313" key="8">
    <source>
        <dbReference type="Proteomes" id="UP000320176"/>
    </source>
</evidence>
<dbReference type="RefSeq" id="WP_146523219.1">
    <property type="nucleotide sequence ID" value="NZ_CP151726.1"/>
</dbReference>
<dbReference type="InterPro" id="IPR001818">
    <property type="entry name" value="Pept_M10_metallopeptidase"/>
</dbReference>
<evidence type="ECO:0000256" key="3">
    <source>
        <dbReference type="ARBA" id="ARBA00022801"/>
    </source>
</evidence>
<accession>A0A5C6A1M1</accession>
<dbReference type="InterPro" id="IPR036439">
    <property type="entry name" value="Dockerin_dom_sf"/>
</dbReference>
<keyword evidence="3" id="KW-0378">Hydrolase</keyword>
<reference evidence="7 8" key="1">
    <citation type="submission" date="2019-02" db="EMBL/GenBank/DDBJ databases">
        <title>Deep-cultivation of Planctomycetes and their phenomic and genomic characterization uncovers novel biology.</title>
        <authorList>
            <person name="Wiegand S."/>
            <person name="Jogler M."/>
            <person name="Boedeker C."/>
            <person name="Pinto D."/>
            <person name="Vollmers J."/>
            <person name="Rivas-Marin E."/>
            <person name="Kohn T."/>
            <person name="Peeters S.H."/>
            <person name="Heuer A."/>
            <person name="Rast P."/>
            <person name="Oberbeckmann S."/>
            <person name="Bunk B."/>
            <person name="Jeske O."/>
            <person name="Meyerdierks A."/>
            <person name="Storesund J.E."/>
            <person name="Kallscheuer N."/>
            <person name="Luecker S."/>
            <person name="Lage O.M."/>
            <person name="Pohl T."/>
            <person name="Merkel B.J."/>
            <person name="Hornburger P."/>
            <person name="Mueller R.-W."/>
            <person name="Bruemmer F."/>
            <person name="Labrenz M."/>
            <person name="Spormann A.M."/>
            <person name="Op Den Camp H."/>
            <person name="Overmann J."/>
            <person name="Amann R."/>
            <person name="Jetten M.S.M."/>
            <person name="Mascher T."/>
            <person name="Medema M.H."/>
            <person name="Devos D.P."/>
            <person name="Kaster A.-K."/>
            <person name="Ovreas L."/>
            <person name="Rohde M."/>
            <person name="Galperin M.Y."/>
            <person name="Jogler C."/>
        </authorList>
    </citation>
    <scope>NUCLEOTIDE SEQUENCE [LARGE SCALE GENOMIC DNA]</scope>
    <source>
        <strain evidence="7 8">Pla52n</strain>
    </source>
</reference>
<feature type="region of interest" description="Disordered" evidence="5">
    <location>
        <begin position="582"/>
        <end position="662"/>
    </location>
</feature>
<dbReference type="GO" id="GO:0004222">
    <property type="term" value="F:metalloendopeptidase activity"/>
    <property type="evidence" value="ECO:0007669"/>
    <property type="project" value="InterPro"/>
</dbReference>
<proteinExistence type="predicted"/>
<dbReference type="InterPro" id="IPR024079">
    <property type="entry name" value="MetalloPept_cat_dom_sf"/>
</dbReference>
<dbReference type="Pfam" id="PF00413">
    <property type="entry name" value="Peptidase_M10"/>
    <property type="match status" value="1"/>
</dbReference>
<dbReference type="AlphaFoldDB" id="A0A5C6A1M1"/>
<sequence>MIRRSTIKKARRQTQRRDLCVERLCTRLAFDGAGLGIADPLPWFDPGGLTYSFAPDGTSVANQDSRLFEKLDLLGAPSLWKEQFDAAFNAWLEPLNATIHEVPDSGSRFGVAGPTQGDARFGDIRIAAIPLSQNVYATSIPHSAMVQGSWAGDILINSDAPWSNLQDVFAVALHEFGHVLGLGHADDPASAMFVHGVHDVLSPTTDDIQQLQTIYAGIEFEESGFDHLHGDGTSELQATHAANTGDSGSSSVSFDLTNAESLAPSIGNSIRYSTNQMISPSSPPLVYRLTPTGPEAEGLENLHVSLQSLGTVQSSTEIVIMDANGRRVQSQALHHGQGSVVVQAFGVNSKDAYYVVVNPTVSAHASVGEFNLVADFTPELQMSRQVSEVMLDDENKAWKQAFNVDSSRLIHLHVDNSEYKGTSNSDAFVSVTVLDSNENVVTQVALRPGEARSAPVTFLDSGQYTIHYAASSLEPLGEVQLSVFIDEVSIDVGPGVANPTNQPYVPCSEPGSNPDYCYIYTPIYPELPTITEQTYVMNYPWWWEYGFGCSDYGVQDFEWVQVQDPLWWEFYTEACIAVPTYPTTPTNPTPTNPTPTNPTPTNPTPTNPTPTNPTPTNPTPTNPTPTNPTPTNPTPTNPTPTNPTPTNPTPTNPTPTNPAASPWQNLSNIFDVSGNDMVTAQDALIIINLLGRSAGRTIVVTNASVGAFADVNGDFTVTAGDALMVINAMLQARMALESEFVSAVAPPVKAPNGTLDGTWQAERIKASDAAIGMLF</sequence>
<dbReference type="Gene3D" id="1.10.1330.10">
    <property type="entry name" value="Dockerin domain"/>
    <property type="match status" value="1"/>
</dbReference>
<dbReference type="InterPro" id="IPR021190">
    <property type="entry name" value="Pept_M10A"/>
</dbReference>
<dbReference type="Gene3D" id="3.40.390.10">
    <property type="entry name" value="Collagenase (Catalytic Domain)"/>
    <property type="match status" value="1"/>
</dbReference>
<evidence type="ECO:0000256" key="5">
    <source>
        <dbReference type="SAM" id="MobiDB-lite"/>
    </source>
</evidence>
<feature type="domain" description="Peptidase metallopeptidase" evidence="6">
    <location>
        <begin position="40"/>
        <end position="217"/>
    </location>
</feature>
<dbReference type="Pfam" id="PF00404">
    <property type="entry name" value="Dockerin_1"/>
    <property type="match status" value="1"/>
</dbReference>
<evidence type="ECO:0000259" key="6">
    <source>
        <dbReference type="SMART" id="SM00235"/>
    </source>
</evidence>
<dbReference type="SUPFAM" id="SSF55486">
    <property type="entry name" value="Metalloproteases ('zincins'), catalytic domain"/>
    <property type="match status" value="1"/>
</dbReference>
<dbReference type="GO" id="GO:0008270">
    <property type="term" value="F:zinc ion binding"/>
    <property type="evidence" value="ECO:0007669"/>
    <property type="project" value="InterPro"/>
</dbReference>
<dbReference type="InterPro" id="IPR006026">
    <property type="entry name" value="Peptidase_Metallo"/>
</dbReference>
<dbReference type="SUPFAM" id="SSF63446">
    <property type="entry name" value="Type I dockerin domain"/>
    <property type="match status" value="1"/>
</dbReference>
<evidence type="ECO:0000256" key="4">
    <source>
        <dbReference type="ARBA" id="ARBA00022833"/>
    </source>
</evidence>
<dbReference type="PRINTS" id="PR00138">
    <property type="entry name" value="MATRIXIN"/>
</dbReference>
<dbReference type="GO" id="GO:0006508">
    <property type="term" value="P:proteolysis"/>
    <property type="evidence" value="ECO:0007669"/>
    <property type="project" value="UniProtKB-KW"/>
</dbReference>
<dbReference type="GO" id="GO:0031012">
    <property type="term" value="C:extracellular matrix"/>
    <property type="evidence" value="ECO:0007669"/>
    <property type="project" value="InterPro"/>
</dbReference>
<organism evidence="7 8">
    <name type="scientific">Stieleria varia</name>
    <dbReference type="NCBI Taxonomy" id="2528005"/>
    <lineage>
        <taxon>Bacteria</taxon>
        <taxon>Pseudomonadati</taxon>
        <taxon>Planctomycetota</taxon>
        <taxon>Planctomycetia</taxon>
        <taxon>Pirellulales</taxon>
        <taxon>Pirellulaceae</taxon>
        <taxon>Stieleria</taxon>
    </lineage>
</organism>
<gene>
    <name evidence="7" type="ORF">Pla52n_63070</name>
</gene>
<dbReference type="GO" id="GO:0000272">
    <property type="term" value="P:polysaccharide catabolic process"/>
    <property type="evidence" value="ECO:0007669"/>
    <property type="project" value="InterPro"/>
</dbReference>
<keyword evidence="2" id="KW-0479">Metal-binding</keyword>
<keyword evidence="4" id="KW-0862">Zinc</keyword>
<evidence type="ECO:0000256" key="1">
    <source>
        <dbReference type="ARBA" id="ARBA00022670"/>
    </source>
</evidence>
<dbReference type="InterPro" id="IPR002105">
    <property type="entry name" value="Dockerin_1_rpt"/>
</dbReference>